<keyword evidence="3" id="KW-0633">Potassium transport</keyword>
<evidence type="ECO:0000256" key="10">
    <source>
        <dbReference type="ARBA" id="ARBA00023136"/>
    </source>
</evidence>
<comment type="caution">
    <text evidence="15">The sequence shown here is derived from an EMBL/GenBank/DDBJ whole genome shotgun (WGS) entry which is preliminary data.</text>
</comment>
<dbReference type="InterPro" id="IPR028325">
    <property type="entry name" value="VG_K_chnl"/>
</dbReference>
<evidence type="ECO:0000256" key="7">
    <source>
        <dbReference type="ARBA" id="ARBA00022958"/>
    </source>
</evidence>
<evidence type="ECO:0000256" key="4">
    <source>
        <dbReference type="ARBA" id="ARBA00022692"/>
    </source>
</evidence>
<evidence type="ECO:0000256" key="1">
    <source>
        <dbReference type="ARBA" id="ARBA00004141"/>
    </source>
</evidence>
<evidence type="ECO:0000313" key="15">
    <source>
        <dbReference type="EMBL" id="MFC3640097.1"/>
    </source>
</evidence>
<feature type="transmembrane region" description="Helical" evidence="13">
    <location>
        <begin position="148"/>
        <end position="169"/>
    </location>
</feature>
<evidence type="ECO:0000256" key="12">
    <source>
        <dbReference type="SAM" id="MobiDB-lite"/>
    </source>
</evidence>
<evidence type="ECO:0000256" key="9">
    <source>
        <dbReference type="ARBA" id="ARBA00023065"/>
    </source>
</evidence>
<dbReference type="Gene3D" id="1.10.287.70">
    <property type="match status" value="1"/>
</dbReference>
<keyword evidence="8 13" id="KW-1133">Transmembrane helix</keyword>
<feature type="region of interest" description="Disordered" evidence="12">
    <location>
        <begin position="240"/>
        <end position="262"/>
    </location>
</feature>
<keyword evidence="11" id="KW-0407">Ion channel</keyword>
<feature type="transmembrane region" description="Helical" evidence="13">
    <location>
        <begin position="52"/>
        <end position="70"/>
    </location>
</feature>
<keyword evidence="7" id="KW-0630">Potassium</keyword>
<dbReference type="PANTHER" id="PTHR11537:SF254">
    <property type="entry name" value="POTASSIUM VOLTAGE-GATED CHANNEL PROTEIN SHAB"/>
    <property type="match status" value="1"/>
</dbReference>
<keyword evidence="2" id="KW-0813">Transport</keyword>
<evidence type="ECO:0000256" key="11">
    <source>
        <dbReference type="ARBA" id="ARBA00023303"/>
    </source>
</evidence>
<evidence type="ECO:0000256" key="8">
    <source>
        <dbReference type="ARBA" id="ARBA00022989"/>
    </source>
</evidence>
<dbReference type="Pfam" id="PF00520">
    <property type="entry name" value="Ion_trans"/>
    <property type="match status" value="1"/>
</dbReference>
<dbReference type="RefSeq" id="WP_210319858.1">
    <property type="nucleotide sequence ID" value="NZ_BNCG01000011.1"/>
</dbReference>
<dbReference type="Gene3D" id="1.20.120.350">
    <property type="entry name" value="Voltage-gated potassium channels. Chain C"/>
    <property type="match status" value="1"/>
</dbReference>
<evidence type="ECO:0000256" key="13">
    <source>
        <dbReference type="SAM" id="Phobius"/>
    </source>
</evidence>
<feature type="transmembrane region" description="Helical" evidence="13">
    <location>
        <begin position="181"/>
        <end position="203"/>
    </location>
</feature>
<gene>
    <name evidence="15" type="ORF">ACFONL_22410</name>
</gene>
<dbReference type="PRINTS" id="PR00169">
    <property type="entry name" value="KCHANNEL"/>
</dbReference>
<evidence type="ECO:0000256" key="6">
    <source>
        <dbReference type="ARBA" id="ARBA00022882"/>
    </source>
</evidence>
<dbReference type="PANTHER" id="PTHR11537">
    <property type="entry name" value="VOLTAGE-GATED POTASSIUM CHANNEL"/>
    <property type="match status" value="1"/>
</dbReference>
<dbReference type="EMBL" id="JBHRYC010000113">
    <property type="protein sequence ID" value="MFC3640097.1"/>
    <property type="molecule type" value="Genomic_DNA"/>
</dbReference>
<evidence type="ECO:0000256" key="3">
    <source>
        <dbReference type="ARBA" id="ARBA00022538"/>
    </source>
</evidence>
<keyword evidence="4 13" id="KW-0812">Transmembrane</keyword>
<name>A0ABV7UPP6_9HYPH</name>
<feature type="transmembrane region" description="Helical" evidence="13">
    <location>
        <begin position="209"/>
        <end position="236"/>
    </location>
</feature>
<dbReference type="InterPro" id="IPR005821">
    <property type="entry name" value="Ion_trans_dom"/>
</dbReference>
<keyword evidence="6" id="KW-0851">Voltage-gated channel</keyword>
<feature type="transmembrane region" description="Helical" evidence="13">
    <location>
        <begin position="21"/>
        <end position="40"/>
    </location>
</feature>
<dbReference type="InterPro" id="IPR027359">
    <property type="entry name" value="Volt_channel_dom_sf"/>
</dbReference>
<sequence>MTWKKYIETALNGRNAGLGHYIELFLSAVIIYSTIGMGLVTLPNLPHWIREFLIATDIIIVAIFTIEYILRIAASQNKLSYIFSFYGIVDFLSIAPFYLALIFMGFGFDLRALRALRLMRLARLLKLTRYTAAMDRLADAWRAVKQEIIAFSITAIIVLYICALIIYQFEHDAQPKVFTSVLDAMWWAAVTLTTVGYGDIYPITPVGRLFTVVMLFVALGIIAIPTGLVTSAMMAIRNKEHEAGRPERASTTTAEPGERKPG</sequence>
<evidence type="ECO:0000313" key="16">
    <source>
        <dbReference type="Proteomes" id="UP001595704"/>
    </source>
</evidence>
<accession>A0ABV7UPP6</accession>
<comment type="subcellular location">
    <subcellularLocation>
        <location evidence="1">Membrane</location>
        <topology evidence="1">Multi-pass membrane protein</topology>
    </subcellularLocation>
</comment>
<organism evidence="15 16">
    <name type="scientific">Camelimonas fluminis</name>
    <dbReference type="NCBI Taxonomy" id="1576911"/>
    <lineage>
        <taxon>Bacteria</taxon>
        <taxon>Pseudomonadati</taxon>
        <taxon>Pseudomonadota</taxon>
        <taxon>Alphaproteobacteria</taxon>
        <taxon>Hyphomicrobiales</taxon>
        <taxon>Chelatococcaceae</taxon>
        <taxon>Camelimonas</taxon>
    </lineage>
</organism>
<evidence type="ECO:0000259" key="14">
    <source>
        <dbReference type="Pfam" id="PF00520"/>
    </source>
</evidence>
<keyword evidence="5" id="KW-0631">Potassium channel</keyword>
<keyword evidence="10 13" id="KW-0472">Membrane</keyword>
<evidence type="ECO:0000256" key="2">
    <source>
        <dbReference type="ARBA" id="ARBA00022448"/>
    </source>
</evidence>
<feature type="domain" description="Ion transport" evidence="14">
    <location>
        <begin position="21"/>
        <end position="239"/>
    </location>
</feature>
<keyword evidence="16" id="KW-1185">Reference proteome</keyword>
<dbReference type="Proteomes" id="UP001595704">
    <property type="component" value="Unassembled WGS sequence"/>
</dbReference>
<proteinExistence type="predicted"/>
<dbReference type="SUPFAM" id="SSF81324">
    <property type="entry name" value="Voltage-gated potassium channels"/>
    <property type="match status" value="1"/>
</dbReference>
<reference evidence="16" key="1">
    <citation type="journal article" date="2019" name="Int. J. Syst. Evol. Microbiol.">
        <title>The Global Catalogue of Microorganisms (GCM) 10K type strain sequencing project: providing services to taxonomists for standard genome sequencing and annotation.</title>
        <authorList>
            <consortium name="The Broad Institute Genomics Platform"/>
            <consortium name="The Broad Institute Genome Sequencing Center for Infectious Disease"/>
            <person name="Wu L."/>
            <person name="Ma J."/>
        </authorList>
    </citation>
    <scope>NUCLEOTIDE SEQUENCE [LARGE SCALE GENOMIC DNA]</scope>
    <source>
        <strain evidence="16">KCTC 42282</strain>
    </source>
</reference>
<feature type="transmembrane region" description="Helical" evidence="13">
    <location>
        <begin position="82"/>
        <end position="108"/>
    </location>
</feature>
<protein>
    <submittedName>
        <fullName evidence="15">Ion transporter</fullName>
    </submittedName>
</protein>
<evidence type="ECO:0000256" key="5">
    <source>
        <dbReference type="ARBA" id="ARBA00022826"/>
    </source>
</evidence>
<keyword evidence="9" id="KW-0406">Ion transport</keyword>